<dbReference type="AlphaFoldDB" id="A0A1L9Q1C5"/>
<evidence type="ECO:0000256" key="2">
    <source>
        <dbReference type="SAM" id="MobiDB-lite"/>
    </source>
</evidence>
<feature type="compositionally biased region" description="Polar residues" evidence="2">
    <location>
        <begin position="329"/>
        <end position="339"/>
    </location>
</feature>
<dbReference type="OrthoDB" id="2333384at2759"/>
<dbReference type="Proteomes" id="UP000184073">
    <property type="component" value="Unassembled WGS sequence"/>
</dbReference>
<feature type="domain" description="Arrestin C-terminal-like" evidence="3">
    <location>
        <begin position="165"/>
        <end position="314"/>
    </location>
</feature>
<dbReference type="PANTHER" id="PTHR11188:SF17">
    <property type="entry name" value="FI21816P1"/>
    <property type="match status" value="1"/>
</dbReference>
<dbReference type="GO" id="GO:0070086">
    <property type="term" value="P:ubiquitin-dependent endocytosis"/>
    <property type="evidence" value="ECO:0007669"/>
    <property type="project" value="TreeGrafter"/>
</dbReference>
<dbReference type="EMBL" id="KV878137">
    <property type="protein sequence ID" value="OJJ07584.1"/>
    <property type="molecule type" value="Genomic_DNA"/>
</dbReference>
<dbReference type="InterPro" id="IPR050357">
    <property type="entry name" value="Arrestin_domain-protein"/>
</dbReference>
<dbReference type="GO" id="GO:0030674">
    <property type="term" value="F:protein-macromolecule adaptor activity"/>
    <property type="evidence" value="ECO:0007669"/>
    <property type="project" value="TreeGrafter"/>
</dbReference>
<evidence type="ECO:0000259" key="3">
    <source>
        <dbReference type="SMART" id="SM01017"/>
    </source>
</evidence>
<dbReference type="SMART" id="SM01017">
    <property type="entry name" value="Arrestin_C"/>
    <property type="match status" value="1"/>
</dbReference>
<evidence type="ECO:0000313" key="4">
    <source>
        <dbReference type="EMBL" id="OJJ07584.1"/>
    </source>
</evidence>
<gene>
    <name evidence="4" type="ORF">ASPVEDRAFT_178311</name>
</gene>
<reference evidence="5" key="1">
    <citation type="journal article" date="2017" name="Genome Biol.">
        <title>Comparative genomics reveals high biological diversity and specific adaptations in the industrially and medically important fungal genus Aspergillus.</title>
        <authorList>
            <person name="de Vries R.P."/>
            <person name="Riley R."/>
            <person name="Wiebenga A."/>
            <person name="Aguilar-Osorio G."/>
            <person name="Amillis S."/>
            <person name="Uchima C.A."/>
            <person name="Anderluh G."/>
            <person name="Asadollahi M."/>
            <person name="Askin M."/>
            <person name="Barry K."/>
            <person name="Battaglia E."/>
            <person name="Bayram O."/>
            <person name="Benocci T."/>
            <person name="Braus-Stromeyer S.A."/>
            <person name="Caldana C."/>
            <person name="Canovas D."/>
            <person name="Cerqueira G.C."/>
            <person name="Chen F."/>
            <person name="Chen W."/>
            <person name="Choi C."/>
            <person name="Clum A."/>
            <person name="Dos Santos R.A."/>
            <person name="Damasio A.R."/>
            <person name="Diallinas G."/>
            <person name="Emri T."/>
            <person name="Fekete E."/>
            <person name="Flipphi M."/>
            <person name="Freyberg S."/>
            <person name="Gallo A."/>
            <person name="Gournas C."/>
            <person name="Habgood R."/>
            <person name="Hainaut M."/>
            <person name="Harispe M.L."/>
            <person name="Henrissat B."/>
            <person name="Hilden K.S."/>
            <person name="Hope R."/>
            <person name="Hossain A."/>
            <person name="Karabika E."/>
            <person name="Karaffa L."/>
            <person name="Karanyi Z."/>
            <person name="Krasevec N."/>
            <person name="Kuo A."/>
            <person name="Kusch H."/>
            <person name="LaButti K."/>
            <person name="Lagendijk E.L."/>
            <person name="Lapidus A."/>
            <person name="Levasseur A."/>
            <person name="Lindquist E."/>
            <person name="Lipzen A."/>
            <person name="Logrieco A.F."/>
            <person name="MacCabe A."/>
            <person name="Maekelae M.R."/>
            <person name="Malavazi I."/>
            <person name="Melin P."/>
            <person name="Meyer V."/>
            <person name="Mielnichuk N."/>
            <person name="Miskei M."/>
            <person name="Molnar A.P."/>
            <person name="Mule G."/>
            <person name="Ngan C.Y."/>
            <person name="Orejas M."/>
            <person name="Orosz E."/>
            <person name="Ouedraogo J.P."/>
            <person name="Overkamp K.M."/>
            <person name="Park H.-S."/>
            <person name="Perrone G."/>
            <person name="Piumi F."/>
            <person name="Punt P.J."/>
            <person name="Ram A.F."/>
            <person name="Ramon A."/>
            <person name="Rauscher S."/>
            <person name="Record E."/>
            <person name="Riano-Pachon D.M."/>
            <person name="Robert V."/>
            <person name="Roehrig J."/>
            <person name="Ruller R."/>
            <person name="Salamov A."/>
            <person name="Salih N.S."/>
            <person name="Samson R.A."/>
            <person name="Sandor E."/>
            <person name="Sanguinetti M."/>
            <person name="Schuetze T."/>
            <person name="Sepcic K."/>
            <person name="Shelest E."/>
            <person name="Sherlock G."/>
            <person name="Sophianopoulou V."/>
            <person name="Squina F.M."/>
            <person name="Sun H."/>
            <person name="Susca A."/>
            <person name="Todd R.B."/>
            <person name="Tsang A."/>
            <person name="Unkles S.E."/>
            <person name="van de Wiele N."/>
            <person name="van Rossen-Uffink D."/>
            <person name="Oliveira J.V."/>
            <person name="Vesth T.C."/>
            <person name="Visser J."/>
            <person name="Yu J.-H."/>
            <person name="Zhou M."/>
            <person name="Andersen M.R."/>
            <person name="Archer D.B."/>
            <person name="Baker S.E."/>
            <person name="Benoit I."/>
            <person name="Brakhage A.A."/>
            <person name="Braus G.H."/>
            <person name="Fischer R."/>
            <person name="Frisvad J.C."/>
            <person name="Goldman G.H."/>
            <person name="Houbraken J."/>
            <person name="Oakley B."/>
            <person name="Pocsi I."/>
            <person name="Scazzocchio C."/>
            <person name="Seiboth B."/>
            <person name="vanKuyk P.A."/>
            <person name="Wortman J."/>
            <person name="Dyer P.S."/>
            <person name="Grigoriev I.V."/>
        </authorList>
    </citation>
    <scope>NUCLEOTIDE SEQUENCE [LARGE SCALE GENOMIC DNA]</scope>
    <source>
        <strain evidence="5">CBS 583.65</strain>
    </source>
</reference>
<sequence length="383" mass="42829">MLGKEITSYDLQLSRPCIYLPIRQQNESWECLSGRFCLTLARGAPFKGIKVQLIGKMKTPRYGIFVAQECEEVTFERSRSLAFSKTRNAFTMPAGYYEFPFEIPLSGLRFDTLVGPKHEYYTYRVEVTVQRWMWRDLVVSQPVGIFRYPKLDVARSMTKAVAGHSNQDLAYHFSIPDTLIPHGGTFPVDCWFVPLSKSLTVTGITVRVIENHELSLPATAAESVHYSTHFITSNESHVIFEEKHDFAFDGGALPEKDADVQQISMPVRLPSDAGACSQSYSSRKIKIKHVLLVTVECIDGAGECVKMLAEAIPLHIYMRPTGKDKESRGPTSNEESSNCPPVYGEHQLDLMVLDPTEVEADDQVPCITMCPGYEGAESGEAVL</sequence>
<dbReference type="Gene3D" id="2.60.40.640">
    <property type="match status" value="1"/>
</dbReference>
<evidence type="ECO:0000313" key="5">
    <source>
        <dbReference type="Proteomes" id="UP000184073"/>
    </source>
</evidence>
<dbReference type="InterPro" id="IPR014752">
    <property type="entry name" value="Arrestin-like_C"/>
</dbReference>
<dbReference type="RefSeq" id="XP_040673346.1">
    <property type="nucleotide sequence ID" value="XM_040808812.1"/>
</dbReference>
<organism evidence="4 5">
    <name type="scientific">Aspergillus versicolor CBS 583.65</name>
    <dbReference type="NCBI Taxonomy" id="1036611"/>
    <lineage>
        <taxon>Eukaryota</taxon>
        <taxon>Fungi</taxon>
        <taxon>Dikarya</taxon>
        <taxon>Ascomycota</taxon>
        <taxon>Pezizomycotina</taxon>
        <taxon>Eurotiomycetes</taxon>
        <taxon>Eurotiomycetidae</taxon>
        <taxon>Eurotiales</taxon>
        <taxon>Aspergillaceae</taxon>
        <taxon>Aspergillus</taxon>
        <taxon>Aspergillus subgen. Nidulantes</taxon>
    </lineage>
</organism>
<dbReference type="STRING" id="1036611.A0A1L9Q1C5"/>
<dbReference type="Pfam" id="PF02752">
    <property type="entry name" value="Arrestin_C"/>
    <property type="match status" value="1"/>
</dbReference>
<dbReference type="GeneID" id="63724323"/>
<dbReference type="PANTHER" id="PTHR11188">
    <property type="entry name" value="ARRESTIN DOMAIN CONTAINING PROTEIN"/>
    <property type="match status" value="1"/>
</dbReference>
<protein>
    <recommendedName>
        <fullName evidence="3">Arrestin C-terminal-like domain-containing protein</fullName>
    </recommendedName>
</protein>
<comment type="similarity">
    <text evidence="1">Belongs to the arrestin family.</text>
</comment>
<keyword evidence="5" id="KW-1185">Reference proteome</keyword>
<dbReference type="GO" id="GO:0005886">
    <property type="term" value="C:plasma membrane"/>
    <property type="evidence" value="ECO:0007669"/>
    <property type="project" value="TreeGrafter"/>
</dbReference>
<dbReference type="VEuPathDB" id="FungiDB:ASPVEDRAFT_178311"/>
<dbReference type="GO" id="GO:0005829">
    <property type="term" value="C:cytosol"/>
    <property type="evidence" value="ECO:0007669"/>
    <property type="project" value="TreeGrafter"/>
</dbReference>
<evidence type="ECO:0000256" key="1">
    <source>
        <dbReference type="ARBA" id="ARBA00005298"/>
    </source>
</evidence>
<dbReference type="GO" id="GO:0031625">
    <property type="term" value="F:ubiquitin protein ligase binding"/>
    <property type="evidence" value="ECO:0007669"/>
    <property type="project" value="TreeGrafter"/>
</dbReference>
<accession>A0A1L9Q1C5</accession>
<feature type="region of interest" description="Disordered" evidence="2">
    <location>
        <begin position="320"/>
        <end position="341"/>
    </location>
</feature>
<name>A0A1L9Q1C5_ASPVE</name>
<proteinExistence type="inferred from homology"/>
<dbReference type="InterPro" id="IPR011022">
    <property type="entry name" value="Arrestin_C-like"/>
</dbReference>